<protein>
    <submittedName>
        <fullName evidence="1">Uncharacterized protein</fullName>
    </submittedName>
</protein>
<accession>A0A1H1GS28</accession>
<proteinExistence type="predicted"/>
<sequence length="56" mass="6342">MTKRTRKTAIVWRQAPRRLPTVAAVRLVAPGNFFQKEDHNVFATDGNLVYIGNNMA</sequence>
<organism evidence="1 2">
    <name type="scientific">Natronobacterium texcoconense</name>
    <dbReference type="NCBI Taxonomy" id="1095778"/>
    <lineage>
        <taxon>Archaea</taxon>
        <taxon>Methanobacteriati</taxon>
        <taxon>Methanobacteriota</taxon>
        <taxon>Stenosarchaea group</taxon>
        <taxon>Halobacteria</taxon>
        <taxon>Halobacteriales</taxon>
        <taxon>Natrialbaceae</taxon>
        <taxon>Natronobacterium</taxon>
    </lineage>
</organism>
<evidence type="ECO:0000313" key="1">
    <source>
        <dbReference type="EMBL" id="SDR16014.1"/>
    </source>
</evidence>
<keyword evidence="2" id="KW-1185">Reference proteome</keyword>
<dbReference type="AlphaFoldDB" id="A0A1H1GS28"/>
<evidence type="ECO:0000313" key="2">
    <source>
        <dbReference type="Proteomes" id="UP000198848"/>
    </source>
</evidence>
<gene>
    <name evidence="1" type="ORF">SAMN04489842_2578</name>
</gene>
<dbReference type="Proteomes" id="UP000198848">
    <property type="component" value="Unassembled WGS sequence"/>
</dbReference>
<dbReference type="STRING" id="1095778.SAMN04489842_2578"/>
<name>A0A1H1GS28_NATTX</name>
<dbReference type="EMBL" id="FNLC01000002">
    <property type="protein sequence ID" value="SDR16014.1"/>
    <property type="molecule type" value="Genomic_DNA"/>
</dbReference>
<reference evidence="2" key="1">
    <citation type="submission" date="2016-10" db="EMBL/GenBank/DDBJ databases">
        <authorList>
            <person name="Varghese N."/>
            <person name="Submissions S."/>
        </authorList>
    </citation>
    <scope>NUCLEOTIDE SEQUENCE [LARGE SCALE GENOMIC DNA]</scope>
    <source>
        <strain evidence="2">DSM 24767</strain>
    </source>
</reference>